<gene>
    <name evidence="1" type="ORF">OF850_07845</name>
</gene>
<dbReference type="EMBL" id="JAPFQI010000003">
    <property type="protein sequence ID" value="MCW8085533.1"/>
    <property type="molecule type" value="Genomic_DNA"/>
</dbReference>
<comment type="caution">
    <text evidence="1">The sequence shown here is derived from an EMBL/GenBank/DDBJ whole genome shotgun (WGS) entry which is preliminary data.</text>
</comment>
<keyword evidence="2" id="KW-1185">Reference proteome</keyword>
<accession>A0ABT3NTQ4</accession>
<evidence type="ECO:0000313" key="2">
    <source>
        <dbReference type="Proteomes" id="UP001526430"/>
    </source>
</evidence>
<reference evidence="1 2" key="1">
    <citation type="submission" date="2022-10" db="EMBL/GenBank/DDBJ databases">
        <title>Roseococcus glaciei nov., sp. nov., isolated from glacier.</title>
        <authorList>
            <person name="Liu Q."/>
            <person name="Xin Y.-H."/>
        </authorList>
    </citation>
    <scope>NUCLEOTIDE SEQUENCE [LARGE SCALE GENOMIC DNA]</scope>
    <source>
        <strain evidence="1 2">MDT2-1-1</strain>
    </source>
</reference>
<dbReference type="Proteomes" id="UP001526430">
    <property type="component" value="Unassembled WGS sequence"/>
</dbReference>
<proteinExistence type="predicted"/>
<dbReference type="RefSeq" id="WP_301589433.1">
    <property type="nucleotide sequence ID" value="NZ_JAPFQI010000003.1"/>
</dbReference>
<organism evidence="1 2">
    <name type="scientific">Sabulicella glaciei</name>
    <dbReference type="NCBI Taxonomy" id="2984948"/>
    <lineage>
        <taxon>Bacteria</taxon>
        <taxon>Pseudomonadati</taxon>
        <taxon>Pseudomonadota</taxon>
        <taxon>Alphaproteobacteria</taxon>
        <taxon>Acetobacterales</taxon>
        <taxon>Acetobacteraceae</taxon>
        <taxon>Sabulicella</taxon>
    </lineage>
</organism>
<evidence type="ECO:0000313" key="1">
    <source>
        <dbReference type="EMBL" id="MCW8085533.1"/>
    </source>
</evidence>
<name>A0ABT3NTQ4_9PROT</name>
<protein>
    <submittedName>
        <fullName evidence="1">Uncharacterized protein</fullName>
    </submittedName>
</protein>
<sequence length="76" mass="8147">MTVTNGQARLVYDVDQGFSASGTVDDSGRFELIGRGASAIVRIEGRISGNDARGVFESRSCGYDVHLSRPADGRRL</sequence>